<dbReference type="SUPFAM" id="SSF52833">
    <property type="entry name" value="Thioredoxin-like"/>
    <property type="match status" value="1"/>
</dbReference>
<evidence type="ECO:0000313" key="2">
    <source>
        <dbReference type="EMBL" id="OEJ84725.1"/>
    </source>
</evidence>
<dbReference type="InterPro" id="IPR036249">
    <property type="entry name" value="Thioredoxin-like_sf"/>
</dbReference>
<protein>
    <recommendedName>
        <fullName evidence="1">Thioredoxin-like fold domain-containing protein</fullName>
    </recommendedName>
</protein>
<dbReference type="PANTHER" id="PTHR33875">
    <property type="entry name" value="OS09G0542200 PROTEIN"/>
    <property type="match status" value="1"/>
</dbReference>
<dbReference type="Pfam" id="PF13462">
    <property type="entry name" value="Thioredoxin_4"/>
    <property type="match status" value="1"/>
</dbReference>
<dbReference type="InterPro" id="IPR012336">
    <property type="entry name" value="Thioredoxin-like_fold"/>
</dbReference>
<dbReference type="Gene3D" id="3.40.30.10">
    <property type="entry name" value="Glutaredoxin"/>
    <property type="match status" value="1"/>
</dbReference>
<gene>
    <name evidence="2" type="ORF">AWRI3580_g3235</name>
</gene>
<proteinExistence type="predicted"/>
<evidence type="ECO:0000259" key="1">
    <source>
        <dbReference type="Pfam" id="PF13462"/>
    </source>
</evidence>
<evidence type="ECO:0000313" key="3">
    <source>
        <dbReference type="Proteomes" id="UP000095358"/>
    </source>
</evidence>
<name>A0A1E5RCU8_HANUV</name>
<dbReference type="AlphaFoldDB" id="A0A1E5RCU8"/>
<feature type="domain" description="Thioredoxin-like fold" evidence="1">
    <location>
        <begin position="28"/>
        <end position="199"/>
    </location>
</feature>
<dbReference type="EMBL" id="LPNN01000007">
    <property type="protein sequence ID" value="OEJ84725.1"/>
    <property type="molecule type" value="Genomic_DNA"/>
</dbReference>
<organism evidence="2 3">
    <name type="scientific">Hanseniaspora uvarum</name>
    <name type="common">Yeast</name>
    <name type="synonym">Kloeckera apiculata</name>
    <dbReference type="NCBI Taxonomy" id="29833"/>
    <lineage>
        <taxon>Eukaryota</taxon>
        <taxon>Fungi</taxon>
        <taxon>Dikarya</taxon>
        <taxon>Ascomycota</taxon>
        <taxon>Saccharomycotina</taxon>
        <taxon>Saccharomycetes</taxon>
        <taxon>Saccharomycodales</taxon>
        <taxon>Saccharomycodaceae</taxon>
        <taxon>Hanseniaspora</taxon>
    </lineage>
</organism>
<dbReference type="CDD" id="cd02972">
    <property type="entry name" value="DsbA_family"/>
    <property type="match status" value="1"/>
</dbReference>
<dbReference type="VEuPathDB" id="FungiDB:AWRI3580_g3235"/>
<sequence length="206" mass="23795">MTIKTPFSYSHILKPTKLIKSDPEVPLNTLELYLDYGCPFCLLIFDKWKQGGFFNEDFLTKHKLQIKFVNVPQPAILRSTPLHNVSLAVARYKPTEFWEYSLQLFKEAKETWNNNFNGNSPDEFNKILAIHANKYTGIEIQLAYDYLSDKDEGKNRTSDLKYFIRYSRTIGVIYTPTVAINGIVVNDISSETSLEKVVEIIKQNTL</sequence>
<reference evidence="3" key="1">
    <citation type="journal article" date="2016" name="Genome Announc.">
        <title>Genome sequences of three species of Hanseniaspora isolated from spontaneous wine fermentations.</title>
        <authorList>
            <person name="Sternes P.R."/>
            <person name="Lee D."/>
            <person name="Kutyna D.R."/>
            <person name="Borneman A.R."/>
        </authorList>
    </citation>
    <scope>NUCLEOTIDE SEQUENCE [LARGE SCALE GENOMIC DNA]</scope>
    <source>
        <strain evidence="3">AWRI3580</strain>
    </source>
</reference>
<dbReference type="Proteomes" id="UP000095358">
    <property type="component" value="Unassembled WGS sequence"/>
</dbReference>
<comment type="caution">
    <text evidence="2">The sequence shown here is derived from an EMBL/GenBank/DDBJ whole genome shotgun (WGS) entry which is preliminary data.</text>
</comment>
<dbReference type="PANTHER" id="PTHR33875:SF2">
    <property type="entry name" value="ACR183CP"/>
    <property type="match status" value="1"/>
</dbReference>
<dbReference type="OrthoDB" id="37297at2759"/>
<keyword evidence="3" id="KW-1185">Reference proteome</keyword>
<dbReference type="STRING" id="29833.A0A1E5RCU8"/>
<accession>A0A1E5RCU8</accession>